<name>A0ACD3RBE2_LARCR</name>
<reference evidence="1" key="1">
    <citation type="submission" date="2018-11" db="EMBL/GenBank/DDBJ databases">
        <title>The sequence and de novo assembly of Larimichthys crocea genome using PacBio and Hi-C technologies.</title>
        <authorList>
            <person name="Xu P."/>
            <person name="Chen B."/>
            <person name="Zhou Z."/>
            <person name="Ke Q."/>
            <person name="Wu Y."/>
            <person name="Bai H."/>
            <person name="Pu F."/>
        </authorList>
    </citation>
    <scope>NUCLEOTIDE SEQUENCE</scope>
    <source>
        <tissue evidence="1">Muscle</tissue>
    </source>
</reference>
<gene>
    <name evidence="1" type="ORF">E3U43_013993</name>
</gene>
<accession>A0ACD3RBE2</accession>
<keyword evidence="2" id="KW-1185">Reference proteome</keyword>
<protein>
    <submittedName>
        <fullName evidence="1">Uncharacterized protein</fullName>
    </submittedName>
</protein>
<proteinExistence type="predicted"/>
<sequence>MAAGSDLLDDVFFNTELDEKVVSDIVGSLESELSGSDRVNTAAGVQSAGNYAGKSVVGSNSNVQGSKMGLSQQELAKAGTGVQGGVINSAGSHGSSMDGAAGTTPVVAAAAAAAAGQSMTAAQSQPKPVVASGVVTVMSDATAGVGKAVTSGVQTLNGSTVVMNCHITAGASADSGGNNSQPAVTLVNNGPVSVSKGSAAVLSATPSTIIRTCSTSSAHNAVISSCEKCSHGHACEATYANSHYHHLAEWRKPHHSFNISCRQCWQHGRLSCEQNRRTRRGFNRGDDGHRKEPDCSAKLEDFSAVDNCHHSSCWNTSYCSTSVGPPTHSASAKHPKHSAPSSESGQLLVIHQQTLAQMQAQSQSQSAMTPRPAAPTSTPPVQITSLQAPGASLLARPVTPTTIIKQGSTVQTTVTATTTLQRPPVLQNTIMVGGTATTPGQPLGTPTTVQPGSAATAVTQRVGPLGATGTPVTPTAITAETLENVKKCRNFLSTLIKLASSGKQSSETTANVKELVKNLLEAKIEPEDFTSRLYRELNSSPQPYLVPFLKRSLPALRQMTPDSEAFIHQSLLPQTSTPAAAAASSTALTAVIVPQQQGTIVRPQVTLAQSHLVTLRGQSHSRIVVGQPQVVKQLQTAVKPTLAPGAKGVQVVSQTPLTAAQKIKLKEAGGGTFRDDDDINDVASMAGVNLSEESARILATNSELVGAVTRSCKDETFLSTSLLTRRALEIGKKFGVSELGTDVINYVSHATQQRLQNLLEKVSQVALQKNTTFKEDERFEQADDVRAQLKFFEQLDQMEKQRKEEQEREILLKAAKSRSRQEDPEQLRLKQKAKEMQQQELAQIRQREANLTALAAIGPRKKRKMDSPVRGASAEGSGSGPSQPGGSSGAGSRQFMRQRITRVNLRDLLFCLENERGTSHSQLLYKGFLK</sequence>
<dbReference type="Proteomes" id="UP000793456">
    <property type="component" value="Chromosome VIII"/>
</dbReference>
<dbReference type="EMBL" id="CM011681">
    <property type="protein sequence ID" value="TMS16700.1"/>
    <property type="molecule type" value="Genomic_DNA"/>
</dbReference>
<organism evidence="1 2">
    <name type="scientific">Larimichthys crocea</name>
    <name type="common">Large yellow croaker</name>
    <name type="synonym">Pseudosciaena crocea</name>
    <dbReference type="NCBI Taxonomy" id="215358"/>
    <lineage>
        <taxon>Eukaryota</taxon>
        <taxon>Metazoa</taxon>
        <taxon>Chordata</taxon>
        <taxon>Craniata</taxon>
        <taxon>Vertebrata</taxon>
        <taxon>Euteleostomi</taxon>
        <taxon>Actinopterygii</taxon>
        <taxon>Neopterygii</taxon>
        <taxon>Teleostei</taxon>
        <taxon>Neoteleostei</taxon>
        <taxon>Acanthomorphata</taxon>
        <taxon>Eupercaria</taxon>
        <taxon>Sciaenidae</taxon>
        <taxon>Larimichthys</taxon>
    </lineage>
</organism>
<comment type="caution">
    <text evidence="1">The sequence shown here is derived from an EMBL/GenBank/DDBJ whole genome shotgun (WGS) entry which is preliminary data.</text>
</comment>
<evidence type="ECO:0000313" key="1">
    <source>
        <dbReference type="EMBL" id="TMS16700.1"/>
    </source>
</evidence>
<evidence type="ECO:0000313" key="2">
    <source>
        <dbReference type="Proteomes" id="UP000793456"/>
    </source>
</evidence>